<proteinExistence type="inferred from homology"/>
<dbReference type="AlphaFoldDB" id="A0A6J6E211"/>
<dbReference type="PRINTS" id="PR00081">
    <property type="entry name" value="GDHRDH"/>
</dbReference>
<dbReference type="CDD" id="cd05233">
    <property type="entry name" value="SDR_c"/>
    <property type="match status" value="1"/>
</dbReference>
<dbReference type="InterPro" id="IPR036291">
    <property type="entry name" value="NAD(P)-bd_dom_sf"/>
</dbReference>
<name>A0A6J6E211_9ZZZZ</name>
<dbReference type="InterPro" id="IPR002347">
    <property type="entry name" value="SDR_fam"/>
</dbReference>
<dbReference type="FunFam" id="3.40.50.720:FF:000084">
    <property type="entry name" value="Short-chain dehydrogenase reductase"/>
    <property type="match status" value="1"/>
</dbReference>
<gene>
    <name evidence="2" type="ORF">UFOPK1689_00629</name>
</gene>
<dbReference type="GO" id="GO:0016616">
    <property type="term" value="F:oxidoreductase activity, acting on the CH-OH group of donors, NAD or NADP as acceptor"/>
    <property type="evidence" value="ECO:0007669"/>
    <property type="project" value="TreeGrafter"/>
</dbReference>
<evidence type="ECO:0000313" key="2">
    <source>
        <dbReference type="EMBL" id="CAB4570421.1"/>
    </source>
</evidence>
<dbReference type="Pfam" id="PF13561">
    <property type="entry name" value="adh_short_C2"/>
    <property type="match status" value="1"/>
</dbReference>
<sequence>MSSTNDFAGKVAVITGAGRGIGATIAAELAKRGAIVASADILPESEWTSELKAPHTRHHLDVRSKQSCVDLVKEVVAKHGRLDHLVNNAGIVRRAKASEMSEKDFTDVIDINLNGTFFMSQAVYPELKKVKGTIVNIGSTSGHSAVLNTVSYSASKAAVMFMAKSLAFEWATDGIRVNAVGPTIVPSNMTAPLLVDPAFMEDKMSTIPLGRMAEQLDVAQSVLFLLGPESAMVTGQTIFIDGGVTIH</sequence>
<dbReference type="PANTHER" id="PTHR42760">
    <property type="entry name" value="SHORT-CHAIN DEHYDROGENASES/REDUCTASES FAMILY MEMBER"/>
    <property type="match status" value="1"/>
</dbReference>
<dbReference type="Gene3D" id="3.40.50.720">
    <property type="entry name" value="NAD(P)-binding Rossmann-like Domain"/>
    <property type="match status" value="1"/>
</dbReference>
<dbReference type="InterPro" id="IPR020904">
    <property type="entry name" value="Sc_DH/Rdtase_CS"/>
</dbReference>
<comment type="similarity">
    <text evidence="1">Belongs to the short-chain dehydrogenases/reductases (SDR) family.</text>
</comment>
<dbReference type="EMBL" id="CAEZTN010000014">
    <property type="protein sequence ID" value="CAB4570421.1"/>
    <property type="molecule type" value="Genomic_DNA"/>
</dbReference>
<accession>A0A6J6E211</accession>
<protein>
    <submittedName>
        <fullName evidence="2">Unannotated protein</fullName>
    </submittedName>
</protein>
<dbReference type="PROSITE" id="PS00061">
    <property type="entry name" value="ADH_SHORT"/>
    <property type="match status" value="1"/>
</dbReference>
<evidence type="ECO:0000256" key="1">
    <source>
        <dbReference type="ARBA" id="ARBA00006484"/>
    </source>
</evidence>
<reference evidence="2" key="1">
    <citation type="submission" date="2020-05" db="EMBL/GenBank/DDBJ databases">
        <authorList>
            <person name="Chiriac C."/>
            <person name="Salcher M."/>
            <person name="Ghai R."/>
            <person name="Kavagutti S V."/>
        </authorList>
    </citation>
    <scope>NUCLEOTIDE SEQUENCE</scope>
</reference>
<dbReference type="PRINTS" id="PR00080">
    <property type="entry name" value="SDRFAMILY"/>
</dbReference>
<organism evidence="2">
    <name type="scientific">freshwater metagenome</name>
    <dbReference type="NCBI Taxonomy" id="449393"/>
    <lineage>
        <taxon>unclassified sequences</taxon>
        <taxon>metagenomes</taxon>
        <taxon>ecological metagenomes</taxon>
    </lineage>
</organism>
<dbReference type="SUPFAM" id="SSF51735">
    <property type="entry name" value="NAD(P)-binding Rossmann-fold domains"/>
    <property type="match status" value="1"/>
</dbReference>